<dbReference type="Proteomes" id="UP000287687">
    <property type="component" value="Unassembled WGS sequence"/>
</dbReference>
<dbReference type="EMBL" id="SBIP01000003">
    <property type="protein sequence ID" value="RWX77329.1"/>
    <property type="molecule type" value="Genomic_DNA"/>
</dbReference>
<reference evidence="1 2" key="1">
    <citation type="submission" date="2019-01" db="EMBL/GenBank/DDBJ databases">
        <title>The draft genome of Rhizobium sp. 24NR.</title>
        <authorList>
            <person name="Liu L."/>
            <person name="Liang L."/>
            <person name="Shi S."/>
            <person name="Xu L."/>
            <person name="Wang X."/>
            <person name="Li L."/>
            <person name="Zhang X."/>
        </authorList>
    </citation>
    <scope>NUCLEOTIDE SEQUENCE [LARGE SCALE GENOMIC DNA]</scope>
    <source>
        <strain evidence="1 2">24NR</strain>
    </source>
</reference>
<evidence type="ECO:0000313" key="2">
    <source>
        <dbReference type="Proteomes" id="UP000287687"/>
    </source>
</evidence>
<sequence>MKGGAAVLAIAAALFPWYVFLNQEKFGVSIDGWEQLRDARSFRHRDVVEVPAMAMTRAPADTPDQSDMLVTATVPKAGDDQKGEIGTQQPFPGRSGFRLLHVANGRAMIEDGNGMYIVQTGSILPDNSRLAALTQKNGKWVIITSSGETYESEK</sequence>
<name>A0A3S3VLS9_9HYPH</name>
<comment type="caution">
    <text evidence="1">The sequence shown here is derived from an EMBL/GenBank/DDBJ whole genome shotgun (WGS) entry which is preliminary data.</text>
</comment>
<protein>
    <recommendedName>
        <fullName evidence="3">Flagellar protein</fullName>
    </recommendedName>
</protein>
<organism evidence="1 2">
    <name type="scientific">Neorhizobium lilium</name>
    <dbReference type="NCBI Taxonomy" id="2503024"/>
    <lineage>
        <taxon>Bacteria</taxon>
        <taxon>Pseudomonadati</taxon>
        <taxon>Pseudomonadota</taxon>
        <taxon>Alphaproteobacteria</taxon>
        <taxon>Hyphomicrobiales</taxon>
        <taxon>Rhizobiaceae</taxon>
        <taxon>Rhizobium/Agrobacterium group</taxon>
        <taxon>Neorhizobium</taxon>
    </lineage>
</organism>
<gene>
    <name evidence="1" type="ORF">EPK99_15180</name>
</gene>
<dbReference type="AlphaFoldDB" id="A0A3S3VLS9"/>
<proteinExistence type="predicted"/>
<accession>A0A3S3VLS9</accession>
<dbReference type="OrthoDB" id="7926359at2"/>
<keyword evidence="2" id="KW-1185">Reference proteome</keyword>
<evidence type="ECO:0008006" key="3">
    <source>
        <dbReference type="Google" id="ProtNLM"/>
    </source>
</evidence>
<evidence type="ECO:0000313" key="1">
    <source>
        <dbReference type="EMBL" id="RWX77329.1"/>
    </source>
</evidence>